<accession>A0ABZ1SL37</accession>
<keyword evidence="5" id="KW-1185">Reference proteome</keyword>
<keyword evidence="2" id="KW-1133">Transmembrane helix</keyword>
<dbReference type="NCBIfam" id="TIGR00350">
    <property type="entry name" value="lytR_cpsA_psr"/>
    <property type="match status" value="1"/>
</dbReference>
<protein>
    <submittedName>
        <fullName evidence="4">LCP family protein</fullName>
    </submittedName>
</protein>
<dbReference type="PANTHER" id="PTHR33392">
    <property type="entry name" value="POLYISOPRENYL-TEICHOIC ACID--PEPTIDOGLYCAN TEICHOIC ACID TRANSFERASE TAGU"/>
    <property type="match status" value="1"/>
</dbReference>
<dbReference type="Pfam" id="PF03816">
    <property type="entry name" value="LytR_cpsA_psr"/>
    <property type="match status" value="1"/>
</dbReference>
<dbReference type="InterPro" id="IPR050922">
    <property type="entry name" value="LytR/CpsA/Psr_CW_biosynth"/>
</dbReference>
<dbReference type="EMBL" id="CP108085">
    <property type="protein sequence ID" value="WUP73158.1"/>
    <property type="molecule type" value="Genomic_DNA"/>
</dbReference>
<evidence type="ECO:0000256" key="1">
    <source>
        <dbReference type="ARBA" id="ARBA00006068"/>
    </source>
</evidence>
<dbReference type="Proteomes" id="UP001432011">
    <property type="component" value="Chromosome"/>
</dbReference>
<evidence type="ECO:0000313" key="5">
    <source>
        <dbReference type="Proteomes" id="UP001432011"/>
    </source>
</evidence>
<proteinExistence type="inferred from homology"/>
<dbReference type="RefSeq" id="WP_328708711.1">
    <property type="nucleotide sequence ID" value="NZ_CP108085.1"/>
</dbReference>
<feature type="domain" description="Cell envelope-related transcriptional attenuator" evidence="3">
    <location>
        <begin position="119"/>
        <end position="273"/>
    </location>
</feature>
<name>A0ABZ1SL37_9ACTN</name>
<dbReference type="Gene3D" id="3.40.630.190">
    <property type="entry name" value="LCP protein"/>
    <property type="match status" value="1"/>
</dbReference>
<comment type="similarity">
    <text evidence="1">Belongs to the LytR/CpsA/Psr (LCP) family.</text>
</comment>
<evidence type="ECO:0000313" key="4">
    <source>
        <dbReference type="EMBL" id="WUP73158.1"/>
    </source>
</evidence>
<dbReference type="PANTHER" id="PTHR33392:SF6">
    <property type="entry name" value="POLYISOPRENYL-TEICHOIC ACID--PEPTIDOGLYCAN TEICHOIC ACID TRANSFERASE TAGU"/>
    <property type="match status" value="1"/>
</dbReference>
<feature type="transmembrane region" description="Helical" evidence="2">
    <location>
        <begin position="50"/>
        <end position="73"/>
    </location>
</feature>
<evidence type="ECO:0000256" key="2">
    <source>
        <dbReference type="SAM" id="Phobius"/>
    </source>
</evidence>
<evidence type="ECO:0000259" key="3">
    <source>
        <dbReference type="Pfam" id="PF03816"/>
    </source>
</evidence>
<reference evidence="4" key="1">
    <citation type="submission" date="2022-10" db="EMBL/GenBank/DDBJ databases">
        <title>The complete genomes of actinobacterial strains from the NBC collection.</title>
        <authorList>
            <person name="Joergensen T.S."/>
            <person name="Alvarez Arevalo M."/>
            <person name="Sterndorff E.B."/>
            <person name="Faurdal D."/>
            <person name="Vuksanovic O."/>
            <person name="Mourched A.-S."/>
            <person name="Charusanti P."/>
            <person name="Shaw S."/>
            <person name="Blin K."/>
            <person name="Weber T."/>
        </authorList>
    </citation>
    <scope>NUCLEOTIDE SEQUENCE</scope>
    <source>
        <strain evidence="4">NBC_00254</strain>
    </source>
</reference>
<gene>
    <name evidence="4" type="ORF">OG913_27600</name>
</gene>
<sequence>MDDLTMLRDLGRDLEHEPPAGLARRRRRLLDEAAGGRRRRPTWFTGGRRAGWIALAAVAVVTAALVVVPTVLLRGTTGAHTVAPPAGDRPPKKGEALTVLLLGSDRRPTSARVGDLGERSDLMVLLRLSADRKQATAVSLPRDSMVRIPQCRSADGRTIAAHEDMINQAYAIGGLTCAWKTVETATGVRVDHAVAVRYDGLAKLVDALGGVEVTLPRAVDDPRSKLRLPAGRSVVDGETAVAYARLRYVGDGSDIARIKRNMALMQAMLKKVSRIDTPAALSALVRVAATSVTTDAGLDLDTMLALAEDVRRAGTRVTALTVPWRPYEKDPNRIEWKQPDAARLFARLTGDGG</sequence>
<keyword evidence="2" id="KW-0472">Membrane</keyword>
<organism evidence="4 5">
    <name type="scientific">Microbispora hainanensis</name>
    <dbReference type="NCBI Taxonomy" id="568844"/>
    <lineage>
        <taxon>Bacteria</taxon>
        <taxon>Bacillati</taxon>
        <taxon>Actinomycetota</taxon>
        <taxon>Actinomycetes</taxon>
        <taxon>Streptosporangiales</taxon>
        <taxon>Streptosporangiaceae</taxon>
        <taxon>Microbispora</taxon>
    </lineage>
</organism>
<dbReference type="InterPro" id="IPR004474">
    <property type="entry name" value="LytR_CpsA_psr"/>
</dbReference>
<keyword evidence="2" id="KW-0812">Transmembrane</keyword>